<proteinExistence type="predicted"/>
<dbReference type="Proteomes" id="UP001335737">
    <property type="component" value="Unassembled WGS sequence"/>
</dbReference>
<reference evidence="1 2" key="1">
    <citation type="journal article" date="2024" name="Int. J. Syst. Evol. Microbiol.">
        <title>Virgibacillus tibetensis sp. nov., isolated from salt lake on the Tibetan Plateau of China.</title>
        <authorList>
            <person name="Phurbu D."/>
            <person name="Liu Z.-X."/>
            <person name="Wang R."/>
            <person name="Zheng Y.-Y."/>
            <person name="Liu H.-C."/>
            <person name="Zhou Y.-G."/>
            <person name="Yu Y.-J."/>
            <person name="Li A.-H."/>
        </authorList>
    </citation>
    <scope>NUCLEOTIDE SEQUENCE [LARGE SCALE GENOMIC DNA]</scope>
    <source>
        <strain evidence="1 2">C22-A2</strain>
    </source>
</reference>
<keyword evidence="2" id="KW-1185">Reference proteome</keyword>
<evidence type="ECO:0000313" key="1">
    <source>
        <dbReference type="EMBL" id="MEC5425350.1"/>
    </source>
</evidence>
<sequence length="53" mass="5958">MIQRSVRLTSAMVGDDSALGHNSRLENLAFAKPLGDALVALMQKEIWLYFLYC</sequence>
<evidence type="ECO:0000313" key="2">
    <source>
        <dbReference type="Proteomes" id="UP001335737"/>
    </source>
</evidence>
<comment type="caution">
    <text evidence="1">The sequence shown here is derived from an EMBL/GenBank/DDBJ whole genome shotgun (WGS) entry which is preliminary data.</text>
</comment>
<dbReference type="RefSeq" id="WP_327608894.1">
    <property type="nucleotide sequence ID" value="NZ_JARZFX010000013.1"/>
</dbReference>
<protein>
    <submittedName>
        <fullName evidence="1">Uncharacterized protein</fullName>
    </submittedName>
</protein>
<gene>
    <name evidence="1" type="ORF">QGM71_17860</name>
</gene>
<name>A0ABU6KJE3_9BACI</name>
<organism evidence="1 2">
    <name type="scientific">Virgibacillus tibetensis</name>
    <dbReference type="NCBI Taxonomy" id="3042313"/>
    <lineage>
        <taxon>Bacteria</taxon>
        <taxon>Bacillati</taxon>
        <taxon>Bacillota</taxon>
        <taxon>Bacilli</taxon>
        <taxon>Bacillales</taxon>
        <taxon>Bacillaceae</taxon>
        <taxon>Virgibacillus</taxon>
    </lineage>
</organism>
<dbReference type="EMBL" id="JARZFX010000013">
    <property type="protein sequence ID" value="MEC5425350.1"/>
    <property type="molecule type" value="Genomic_DNA"/>
</dbReference>
<accession>A0ABU6KJE3</accession>